<feature type="domain" description="Ig-like" evidence="9">
    <location>
        <begin position="28"/>
        <end position="106"/>
    </location>
</feature>
<dbReference type="InterPro" id="IPR007110">
    <property type="entry name" value="Ig-like_dom"/>
</dbReference>
<keyword evidence="7" id="KW-0393">Immunoglobulin domain</keyword>
<dbReference type="PANTHER" id="PTHR19944:SF62">
    <property type="entry name" value="BETA-2-MICROGLOBULIN"/>
    <property type="match status" value="1"/>
</dbReference>
<evidence type="ECO:0000256" key="6">
    <source>
        <dbReference type="ARBA" id="ARBA00022859"/>
    </source>
</evidence>
<sequence>MKHILVSLVVFVFVDLAVSMKEKNEKAPQVQVYSRLPGNFGVQNTLICHTSGFHPPEISIKLQKNGNEMKSNQTDLAFEENWHYHLTKHALFTPEKGETYSCVVSHTTGIKTYYWEPDM</sequence>
<evidence type="ECO:0000313" key="10">
    <source>
        <dbReference type="EMBL" id="RVE56297.1"/>
    </source>
</evidence>
<reference evidence="10 11" key="2">
    <citation type="submission" date="2019-01" db="EMBL/GenBank/DDBJ databases">
        <title>A chromosome length genome reference of the Java medaka (oryzias javanicus).</title>
        <authorList>
            <person name="Herpin A."/>
            <person name="Takehana Y."/>
            <person name="Naruse K."/>
            <person name="Ansai S."/>
            <person name="Kawaguchi M."/>
        </authorList>
    </citation>
    <scope>NUCLEOTIDE SEQUENCE [LARGE SCALE GENOMIC DNA]</scope>
    <source>
        <strain evidence="10">RS831</strain>
        <tissue evidence="10">Whole body</tissue>
    </source>
</reference>
<keyword evidence="8" id="KW-0732">Signal</keyword>
<dbReference type="PROSITE" id="PS50835">
    <property type="entry name" value="IG_LIKE"/>
    <property type="match status" value="1"/>
</dbReference>
<dbReference type="InterPro" id="IPR013783">
    <property type="entry name" value="Ig-like_fold"/>
</dbReference>
<comment type="subcellular location">
    <subcellularLocation>
        <location evidence="1">Secreted</location>
    </subcellularLocation>
</comment>
<keyword evidence="4" id="KW-0490">MHC I</keyword>
<evidence type="ECO:0000313" key="11">
    <source>
        <dbReference type="Proteomes" id="UP000283210"/>
    </source>
</evidence>
<dbReference type="InterPro" id="IPR036179">
    <property type="entry name" value="Ig-like_dom_sf"/>
</dbReference>
<dbReference type="SMART" id="SM00407">
    <property type="entry name" value="IGc1"/>
    <property type="match status" value="1"/>
</dbReference>
<evidence type="ECO:0000256" key="2">
    <source>
        <dbReference type="ARBA" id="ARBA00009564"/>
    </source>
</evidence>
<keyword evidence="5" id="KW-0964">Secreted</keyword>
<evidence type="ECO:0000256" key="3">
    <source>
        <dbReference type="ARBA" id="ARBA00018767"/>
    </source>
</evidence>
<dbReference type="Pfam" id="PF07654">
    <property type="entry name" value="C1-set"/>
    <property type="match status" value="1"/>
</dbReference>
<evidence type="ECO:0000256" key="1">
    <source>
        <dbReference type="ARBA" id="ARBA00004613"/>
    </source>
</evidence>
<dbReference type="InterPro" id="IPR003006">
    <property type="entry name" value="Ig/MHC_CS"/>
</dbReference>
<dbReference type="OMA" id="NTYIWEA"/>
<dbReference type="OrthoDB" id="9949628at2759"/>
<comment type="similarity">
    <text evidence="2">Belongs to the beta-2-microglobulin family.</text>
</comment>
<reference evidence="10 11" key="1">
    <citation type="submission" date="2018-11" db="EMBL/GenBank/DDBJ databases">
        <authorList>
            <person name="Lopez-Roques C."/>
            <person name="Donnadieu C."/>
            <person name="Bouchez O."/>
            <person name="Klopp C."/>
            <person name="Cabau C."/>
            <person name="Zahm M."/>
        </authorList>
    </citation>
    <scope>NUCLEOTIDE SEQUENCE [LARGE SCALE GENOMIC DNA]</scope>
    <source>
        <strain evidence="10">RS831</strain>
        <tissue evidence="10">Whole body</tissue>
    </source>
</reference>
<dbReference type="GO" id="GO:0042612">
    <property type="term" value="C:MHC class I protein complex"/>
    <property type="evidence" value="ECO:0007669"/>
    <property type="project" value="UniProtKB-KW"/>
</dbReference>
<name>A0A3S2PN62_ORYJA</name>
<keyword evidence="11" id="KW-1185">Reference proteome</keyword>
<feature type="signal peptide" evidence="8">
    <location>
        <begin position="1"/>
        <end position="19"/>
    </location>
</feature>
<evidence type="ECO:0000256" key="7">
    <source>
        <dbReference type="ARBA" id="ARBA00023319"/>
    </source>
</evidence>
<dbReference type="PANTHER" id="PTHR19944">
    <property type="entry name" value="MHC CLASS II-RELATED"/>
    <property type="match status" value="1"/>
</dbReference>
<organism evidence="10 11">
    <name type="scientific">Oryzias javanicus</name>
    <name type="common">Javanese ricefish</name>
    <name type="synonym">Aplocheilus javanicus</name>
    <dbReference type="NCBI Taxonomy" id="123683"/>
    <lineage>
        <taxon>Eukaryota</taxon>
        <taxon>Metazoa</taxon>
        <taxon>Chordata</taxon>
        <taxon>Craniata</taxon>
        <taxon>Vertebrata</taxon>
        <taxon>Euteleostomi</taxon>
        <taxon>Actinopterygii</taxon>
        <taxon>Neopterygii</taxon>
        <taxon>Teleostei</taxon>
        <taxon>Neoteleostei</taxon>
        <taxon>Acanthomorphata</taxon>
        <taxon>Ovalentaria</taxon>
        <taxon>Atherinomorphae</taxon>
        <taxon>Beloniformes</taxon>
        <taxon>Adrianichthyidae</taxon>
        <taxon>Oryziinae</taxon>
        <taxon>Oryzias</taxon>
    </lineage>
</organism>
<dbReference type="GO" id="GO:0005576">
    <property type="term" value="C:extracellular region"/>
    <property type="evidence" value="ECO:0007669"/>
    <property type="project" value="UniProtKB-SubCell"/>
</dbReference>
<dbReference type="Proteomes" id="UP000283210">
    <property type="component" value="Chromosome 23"/>
</dbReference>
<evidence type="ECO:0000256" key="8">
    <source>
        <dbReference type="SAM" id="SignalP"/>
    </source>
</evidence>
<dbReference type="InterPro" id="IPR050160">
    <property type="entry name" value="MHC/Immunoglobulin"/>
</dbReference>
<dbReference type="SUPFAM" id="SSF48726">
    <property type="entry name" value="Immunoglobulin"/>
    <property type="match status" value="1"/>
</dbReference>
<evidence type="ECO:0000256" key="5">
    <source>
        <dbReference type="ARBA" id="ARBA00022525"/>
    </source>
</evidence>
<dbReference type="InterPro" id="IPR003597">
    <property type="entry name" value="Ig_C1-set"/>
</dbReference>
<evidence type="ECO:0000256" key="4">
    <source>
        <dbReference type="ARBA" id="ARBA00022451"/>
    </source>
</evidence>
<dbReference type="GO" id="GO:0002474">
    <property type="term" value="P:antigen processing and presentation of peptide antigen via MHC class I"/>
    <property type="evidence" value="ECO:0007669"/>
    <property type="project" value="UniProtKB-KW"/>
</dbReference>
<accession>A0A3S2PN62</accession>
<dbReference type="AlphaFoldDB" id="A0A3S2PN62"/>
<gene>
    <name evidence="10" type="ORF">OJAV_G00219680</name>
</gene>
<feature type="chain" id="PRO_5018531656" description="Beta-2-microglobulin" evidence="8">
    <location>
        <begin position="20"/>
        <end position="119"/>
    </location>
</feature>
<dbReference type="Gene3D" id="2.60.40.10">
    <property type="entry name" value="Immunoglobulins"/>
    <property type="match status" value="1"/>
</dbReference>
<dbReference type="EMBL" id="CM012459">
    <property type="protein sequence ID" value="RVE56297.1"/>
    <property type="molecule type" value="Genomic_DNA"/>
</dbReference>
<evidence type="ECO:0000259" key="9">
    <source>
        <dbReference type="PROSITE" id="PS50835"/>
    </source>
</evidence>
<proteinExistence type="inferred from homology"/>
<dbReference type="PROSITE" id="PS00290">
    <property type="entry name" value="IG_MHC"/>
    <property type="match status" value="1"/>
</dbReference>
<keyword evidence="6" id="KW-0391">Immunity</keyword>
<protein>
    <recommendedName>
        <fullName evidence="3">Beta-2-microglobulin</fullName>
    </recommendedName>
</protein>